<evidence type="ECO:0000313" key="2">
    <source>
        <dbReference type="EMBL" id="KAF2870442.1"/>
    </source>
</evidence>
<dbReference type="Proteomes" id="UP000481861">
    <property type="component" value="Unassembled WGS sequence"/>
</dbReference>
<keyword evidence="3" id="KW-1185">Reference proteome</keyword>
<sequence length="306" mass="33590">MKLFSFNGLLWHLYTLSCFISVTCGQTWLPIKLDATIRENNGPVVYSVVVNFPPNGVDKDEQLAYAAQRAHQEMMKLPYGILKGDSPPVAERPKVMTALRVNNPKDPGGTTVYFASSMKHDHGTGQHSFMQKFVAQFPAEAMPLQGALHACQVAASGGYHRYDAHCGEPMALAAFYKTEPGADIRTRNPLMAAYDFDAQAIVAPCEPKRGDTQTYGCKQMLGQLGVRWVKASSKMEGITEGRRELSVQFEDVTGKEIAPHVGKHYPGEPFYLVNNLQMEGSSGKPGQLRVWDVVAPLGRGSEVEGI</sequence>
<reference evidence="2 3" key="1">
    <citation type="submission" date="2020-01" db="EMBL/GenBank/DDBJ databases">
        <authorList>
            <consortium name="DOE Joint Genome Institute"/>
            <person name="Haridas S."/>
            <person name="Albert R."/>
            <person name="Binder M."/>
            <person name="Bloem J."/>
            <person name="Labutti K."/>
            <person name="Salamov A."/>
            <person name="Andreopoulos B."/>
            <person name="Baker S.E."/>
            <person name="Barry K."/>
            <person name="Bills G."/>
            <person name="Bluhm B.H."/>
            <person name="Cannon C."/>
            <person name="Castanera R."/>
            <person name="Culley D.E."/>
            <person name="Daum C."/>
            <person name="Ezra D."/>
            <person name="Gonzalez J.B."/>
            <person name="Henrissat B."/>
            <person name="Kuo A."/>
            <person name="Liang C."/>
            <person name="Lipzen A."/>
            <person name="Lutzoni F."/>
            <person name="Magnuson J."/>
            <person name="Mondo S."/>
            <person name="Nolan M."/>
            <person name="Ohm R."/>
            <person name="Pangilinan J."/>
            <person name="Park H.-J.H."/>
            <person name="Ramirez L."/>
            <person name="Alfaro M."/>
            <person name="Sun H."/>
            <person name="Tritt A."/>
            <person name="Yoshinaga Y."/>
            <person name="Zwiers L.-H.L."/>
            <person name="Turgeon B.G."/>
            <person name="Goodwin S.B."/>
            <person name="Spatafora J.W."/>
            <person name="Crous P.W."/>
            <person name="Grigoriev I.V."/>
        </authorList>
    </citation>
    <scope>NUCLEOTIDE SEQUENCE [LARGE SCALE GENOMIC DNA]</scope>
    <source>
        <strain evidence="2 3">CBS 611.86</strain>
    </source>
</reference>
<evidence type="ECO:0000313" key="3">
    <source>
        <dbReference type="Proteomes" id="UP000481861"/>
    </source>
</evidence>
<evidence type="ECO:0000256" key="1">
    <source>
        <dbReference type="SAM" id="SignalP"/>
    </source>
</evidence>
<gene>
    <name evidence="2" type="ORF">BDV95DRAFT_595199</name>
</gene>
<comment type="caution">
    <text evidence="2">The sequence shown here is derived from an EMBL/GenBank/DDBJ whole genome shotgun (WGS) entry which is preliminary data.</text>
</comment>
<organism evidence="2 3">
    <name type="scientific">Massariosphaeria phaeospora</name>
    <dbReference type="NCBI Taxonomy" id="100035"/>
    <lineage>
        <taxon>Eukaryota</taxon>
        <taxon>Fungi</taxon>
        <taxon>Dikarya</taxon>
        <taxon>Ascomycota</taxon>
        <taxon>Pezizomycotina</taxon>
        <taxon>Dothideomycetes</taxon>
        <taxon>Pleosporomycetidae</taxon>
        <taxon>Pleosporales</taxon>
        <taxon>Pleosporales incertae sedis</taxon>
        <taxon>Massariosphaeria</taxon>
    </lineage>
</organism>
<name>A0A7C8MDA9_9PLEO</name>
<accession>A0A7C8MDA9</accession>
<protein>
    <submittedName>
        <fullName evidence="2">Uncharacterized protein</fullName>
    </submittedName>
</protein>
<keyword evidence="1" id="KW-0732">Signal</keyword>
<dbReference type="EMBL" id="JAADJZ010000013">
    <property type="protein sequence ID" value="KAF2870442.1"/>
    <property type="molecule type" value="Genomic_DNA"/>
</dbReference>
<proteinExistence type="predicted"/>
<feature type="chain" id="PRO_5028816935" evidence="1">
    <location>
        <begin position="26"/>
        <end position="306"/>
    </location>
</feature>
<dbReference type="AlphaFoldDB" id="A0A7C8MDA9"/>
<feature type="signal peptide" evidence="1">
    <location>
        <begin position="1"/>
        <end position="25"/>
    </location>
</feature>